<organism evidence="2 3">
    <name type="scientific">Ellagibacter isourolithinifaciens</name>
    <dbReference type="NCBI Taxonomy" id="2137581"/>
    <lineage>
        <taxon>Bacteria</taxon>
        <taxon>Bacillati</taxon>
        <taxon>Actinomycetota</taxon>
        <taxon>Coriobacteriia</taxon>
        <taxon>Eggerthellales</taxon>
        <taxon>Eggerthellaceae</taxon>
        <taxon>Ellagibacter</taxon>
    </lineage>
</organism>
<comment type="caution">
    <text evidence="2">The sequence shown here is derived from an EMBL/GenBank/DDBJ whole genome shotgun (WGS) entry which is preliminary data.</text>
</comment>
<protein>
    <submittedName>
        <fullName evidence="2">DUF1351 domain-containing protein</fullName>
    </submittedName>
</protein>
<evidence type="ECO:0000313" key="3">
    <source>
        <dbReference type="Proteomes" id="UP000468668"/>
    </source>
</evidence>
<dbReference type="GeneID" id="98658672"/>
<feature type="compositionally biased region" description="Basic and acidic residues" evidence="1">
    <location>
        <begin position="240"/>
        <end position="261"/>
    </location>
</feature>
<feature type="region of interest" description="Disordered" evidence="1">
    <location>
        <begin position="230"/>
        <end position="263"/>
    </location>
</feature>
<sequence>MAVEAEVVEPSANLAKAPDPAISYTLPKVTVGNLEGVERFVEQVEEFFEGVDIDPTDPEQVKALKGLRADVNKAANAIDGKRKDMDRAVKGAMSEADGALNALRDRLKEVYAKTGRRIEEADAIWLQGRTALLRHEYDGAAPDLAELIPLDAFAAREPKLLQKSWKGPKACDKLDEMIAEAVADRKRLAESDLAYPVEADAVFCRTLDIKAALDEDRRLKVAEAERKAHLAASRQLQEQVEARRGQEAEKPKPAPHGEPEGLSRWTISFTGTEAQAAEVKALMVRLGVADRKCKRSAL</sequence>
<dbReference type="Pfam" id="PF07083">
    <property type="entry name" value="DUF1351"/>
    <property type="match status" value="1"/>
</dbReference>
<gene>
    <name evidence="2" type="ORF">F8C90_09635</name>
</gene>
<dbReference type="InterPro" id="IPR009785">
    <property type="entry name" value="Prophage_Lj928_Orf309"/>
</dbReference>
<reference evidence="2 3" key="1">
    <citation type="submission" date="2019-09" db="EMBL/GenBank/DDBJ databases">
        <title>Whole genome shotgun sequencing (WGS) of Ellagibacter isourolithinifaciens DSM 104140(T) and Adlercreutzia muris DSM 29508(T).</title>
        <authorList>
            <person name="Stoll D.A."/>
            <person name="Danylec N."/>
            <person name="Huch M."/>
        </authorList>
    </citation>
    <scope>NUCLEOTIDE SEQUENCE [LARGE SCALE GENOMIC DNA]</scope>
    <source>
        <strain evidence="2 3">DSM 104140</strain>
    </source>
</reference>
<dbReference type="OrthoDB" id="10019102at2"/>
<evidence type="ECO:0000256" key="1">
    <source>
        <dbReference type="SAM" id="MobiDB-lite"/>
    </source>
</evidence>
<dbReference type="RefSeq" id="WP_158050307.1">
    <property type="nucleotide sequence ID" value="NZ_WAJR01000032.1"/>
</dbReference>
<name>A0A6N6NM01_9ACTN</name>
<keyword evidence="3" id="KW-1185">Reference proteome</keyword>
<accession>A0A6N6NM01</accession>
<proteinExistence type="predicted"/>
<dbReference type="Proteomes" id="UP000468668">
    <property type="component" value="Unassembled WGS sequence"/>
</dbReference>
<dbReference type="EMBL" id="WAJR01000032">
    <property type="protein sequence ID" value="KAB1636649.1"/>
    <property type="molecule type" value="Genomic_DNA"/>
</dbReference>
<dbReference type="AlphaFoldDB" id="A0A6N6NM01"/>
<evidence type="ECO:0000313" key="2">
    <source>
        <dbReference type="EMBL" id="KAB1636649.1"/>
    </source>
</evidence>